<gene>
    <name evidence="1" type="ORF">AFUS01_LOCUS1538</name>
</gene>
<accession>A0A8J2IZQ5</accession>
<dbReference type="AlphaFoldDB" id="A0A8J2IZQ5"/>
<feature type="non-terminal residue" evidence="1">
    <location>
        <position position="112"/>
    </location>
</feature>
<sequence>MRHRGSLDVVLAQMATLGMAENAGETLLAEIVLVSGECSVLTQARDTSVDSVQAVSKEMEFNALREGVCVSQTHALRVFSARTTASITNVVPAHGALVEMVDDATEYVLAIR</sequence>
<evidence type="ECO:0000313" key="1">
    <source>
        <dbReference type="EMBL" id="CAG7663903.1"/>
    </source>
</evidence>
<protein>
    <submittedName>
        <fullName evidence="1">Uncharacterized protein</fullName>
    </submittedName>
</protein>
<name>A0A8J2IZQ5_9HEXA</name>
<evidence type="ECO:0000313" key="2">
    <source>
        <dbReference type="Proteomes" id="UP000708208"/>
    </source>
</evidence>
<comment type="caution">
    <text evidence="1">The sequence shown here is derived from an EMBL/GenBank/DDBJ whole genome shotgun (WGS) entry which is preliminary data.</text>
</comment>
<dbReference type="Proteomes" id="UP000708208">
    <property type="component" value="Unassembled WGS sequence"/>
</dbReference>
<reference evidence="1" key="1">
    <citation type="submission" date="2021-06" db="EMBL/GenBank/DDBJ databases">
        <authorList>
            <person name="Hodson N. C."/>
            <person name="Mongue J. A."/>
            <person name="Jaron S. K."/>
        </authorList>
    </citation>
    <scope>NUCLEOTIDE SEQUENCE</scope>
</reference>
<organism evidence="1 2">
    <name type="scientific">Allacma fusca</name>
    <dbReference type="NCBI Taxonomy" id="39272"/>
    <lineage>
        <taxon>Eukaryota</taxon>
        <taxon>Metazoa</taxon>
        <taxon>Ecdysozoa</taxon>
        <taxon>Arthropoda</taxon>
        <taxon>Hexapoda</taxon>
        <taxon>Collembola</taxon>
        <taxon>Symphypleona</taxon>
        <taxon>Sminthuridae</taxon>
        <taxon>Allacma</taxon>
    </lineage>
</organism>
<dbReference type="EMBL" id="CAJVCH010008563">
    <property type="protein sequence ID" value="CAG7663903.1"/>
    <property type="molecule type" value="Genomic_DNA"/>
</dbReference>
<keyword evidence="2" id="KW-1185">Reference proteome</keyword>
<proteinExistence type="predicted"/>